<dbReference type="Pfam" id="PF13290">
    <property type="entry name" value="CHB_HEX_C_1"/>
    <property type="match status" value="2"/>
</dbReference>
<dbReference type="InterPro" id="IPR013780">
    <property type="entry name" value="Glyco_hydro_b"/>
</dbReference>
<evidence type="ECO:0000259" key="9">
    <source>
        <dbReference type="PROSITE" id="PS51272"/>
    </source>
</evidence>
<feature type="domain" description="SLH" evidence="9">
    <location>
        <begin position="2520"/>
        <end position="2578"/>
    </location>
</feature>
<dbReference type="Gene3D" id="3.40.50.1700">
    <property type="entry name" value="Glycoside hydrolase family 3 C-terminal domain"/>
    <property type="match status" value="1"/>
</dbReference>
<dbReference type="PROSITE" id="PS51272">
    <property type="entry name" value="SLH"/>
    <property type="match status" value="3"/>
</dbReference>
<dbReference type="SUPFAM" id="SSF52279">
    <property type="entry name" value="Beta-D-glucan exohydrolase, C-terminal domain"/>
    <property type="match status" value="1"/>
</dbReference>
<dbReference type="Pfam" id="PF03422">
    <property type="entry name" value="CBM_6"/>
    <property type="match status" value="4"/>
</dbReference>
<dbReference type="InterPro" id="IPR051915">
    <property type="entry name" value="Cellulose_Degrad_GH3"/>
</dbReference>
<evidence type="ECO:0000256" key="5">
    <source>
        <dbReference type="ARBA" id="ARBA00022801"/>
    </source>
</evidence>
<dbReference type="KEGG" id="pms:KNP414_03467"/>
<dbReference type="Gene3D" id="3.20.20.300">
    <property type="entry name" value="Glycoside hydrolase, family 3, N-terminal domain"/>
    <property type="match status" value="1"/>
</dbReference>
<dbReference type="Pfam" id="PF02055">
    <property type="entry name" value="Glyco_hydro_30"/>
    <property type="match status" value="1"/>
</dbReference>
<dbReference type="EC" id="3.2.1.21" evidence="3"/>
<dbReference type="Proteomes" id="UP000006620">
    <property type="component" value="Chromosome"/>
</dbReference>
<comment type="similarity">
    <text evidence="2">Belongs to the glycosyl hydrolase 3 family.</text>
</comment>
<dbReference type="InterPro" id="IPR001764">
    <property type="entry name" value="Glyco_hydro_3_N"/>
</dbReference>
<dbReference type="Gene3D" id="2.60.120.260">
    <property type="entry name" value="Galactose-binding domain-like"/>
    <property type="match status" value="5"/>
</dbReference>
<dbReference type="InterPro" id="IPR059177">
    <property type="entry name" value="GH29D-like_dom"/>
</dbReference>
<dbReference type="PANTHER" id="PTHR30620:SF16">
    <property type="entry name" value="LYSOSOMAL BETA GLUCOSIDASE"/>
    <property type="match status" value="1"/>
</dbReference>
<feature type="domain" description="SLH" evidence="9">
    <location>
        <begin position="2456"/>
        <end position="2519"/>
    </location>
</feature>
<gene>
    <name evidence="10" type="primary">gluA</name>
    <name evidence="10" type="ordered locus">KNP414_03467</name>
</gene>
<dbReference type="PATRIC" id="fig|1036673.3.peg.3190"/>
<evidence type="ECO:0000256" key="7">
    <source>
        <dbReference type="SAM" id="MobiDB-lite"/>
    </source>
</evidence>
<dbReference type="PANTHER" id="PTHR30620">
    <property type="entry name" value="PERIPLASMIC BETA-GLUCOSIDASE-RELATED"/>
    <property type="match status" value="1"/>
</dbReference>
<evidence type="ECO:0000313" key="10">
    <source>
        <dbReference type="EMBL" id="AEI42025.1"/>
    </source>
</evidence>
<feature type="domain" description="CBM6" evidence="8">
    <location>
        <begin position="681"/>
        <end position="801"/>
    </location>
</feature>
<dbReference type="InterPro" id="IPR006584">
    <property type="entry name" value="Cellulose-bd_IV"/>
</dbReference>
<dbReference type="InterPro" id="IPR033453">
    <property type="entry name" value="Glyco_hydro_30_TIM-barrel"/>
</dbReference>
<dbReference type="GO" id="GO:0030246">
    <property type="term" value="F:carbohydrate binding"/>
    <property type="evidence" value="ECO:0007669"/>
    <property type="project" value="InterPro"/>
</dbReference>
<dbReference type="InterPro" id="IPR001119">
    <property type="entry name" value="SLH_dom"/>
</dbReference>
<accession>F8F8W3</accession>
<sequence length="2637" mass="279543">MEWDEIDSIKNRTGGTTLKLKRQLSAVTAAVVLGSTLAAPFTASVSAAESPAELAPYWNPKLPVEERVQDLLGRMTLDEKVGQMVQAERAHATPEDVKMYYLGSMLSGGGYFPGGRQANSTREKWAELYDSYQNGALSTRLGIPLLYGVDAVHGHSNVIGATLIPHNIGLGAARNPELMKKLGALTAKEMRATGVNYAFGPTIADVQNPRWGRTYEGLGDDSVLAGQLGAAYIQGLQGAGGGELSRPDKVVATAKHFMGEGYTDNGTNQGDVSTKTYTEEEIRELLERELAMYKQAVDAGVKSVMASYNSIQGLKMHANKPLLTDKLKGELGFRGFVITDWNGVDQITKDWEGRPVSGLKEQVRAAVNAGVDMFMEAEKWRDIVRYLKENVNEGGIPGERVDDAVKRILRVKFESGVFELPKTNGDLAPSFGSAEHRELARQAVRESLVLLKNDKVNGQPLLSKLPSMKKIFVAGKNADDIGNQAGGWSITWQGQSGPTTPGTTILQGIREAAGDMRTVTYNKHGRGAAGYDVAIAVLGEKPYAETNGDTASLELDVEDLATLENIRTADPDIPILVVLVSGRPMTVTEPMKDWAGLIAAWLPGTEGAGVADVLFGGHDFTGRLPMRWPFYVEAYPIKTADSPYILFPTGYGLTKGEMTPELPPVPEKPGQPAYSPKPVPGRVEAEDFTAQNGLQLENASEGTQNLGFADAGDWSDYTVNVAQAGTYEVDFRYAGEMGSPTSIRIKDEAGRTAGTFSGGATGGWQSWRTGTAVNVVLKQEGVQKLRLEFGGSINLNWLEFRRTGDVPADNSGGGDSGSGAVVKSGAVESWITNERDPGDIRWYYAPRYREGDKKLEAQPKLDLVMPGGGSGTEIKLDPEKTYQSMFGIGSSMEESTVHNLWKMSPAKRTEVLKKLVDPQEGAGMSLIRLTIGSADFTAQTFYSYDDMPAGGTDPELKHFSIQKDREFHIIDTVKEIQRINPDVKFFASPWSPPGWMKTTDSLMKGQVKDEYLPVLAKYYLKYLQAYRAEGIEIEAMTMQNEPLLEIEYPSAKMPWEQQAKLAKLLRAELDANGFSHVKLWTFDHNPGDTMAYPAQLLRDPANREAVDGTAFHDYGGDLGEMTKLHDMYPEEHVYLSERAVWGTKGADRMAQYFRNWARSYNSWVVMLDSDIRTHQWVGTPDPTPLVQDSADRDNYWLAPEYYLLGQYTKFVEPGYVRIDSNYGSADTVTNVAFRSPDGKKIVTVVINQTNEDQLVKLLSDGTQITATVPAKSVVTYRWDRVVAKQAVPGTIRAADFDHAAGSYKADGETGTVGGLNEGTGEPASFDYLVNVAESGTYYADLGYTGVPQDASLRLLKDDAESAAVPLSQEVSGGGPAGYARVSVSLEAGIHKLTLTAQGRGYTLTDLVLSKADPGLHSVPGLIEAEGGTLLPGTLADRSADGVIVGFTPDAEGAEYRFHAEQGGEYRMTYRYAAEGVGAAAELSVGGTVIGTTYLPVTGGRDQWAYAADTVTLPAGDHVLKLAVKDSPVRLDWLAVGPTMIAAAGAPVTEGQENGTPITVELLNDTFRETLHAERWSLEGAEGVSVGSVTRLDDRRAQVVLSGTRTPDYDKDIRGAVTAAVYETVSGSVYASGVLRSRLAFTAVDDAETLVMADGPLPYGVDGRVLELALEGGTFRTGALDGITLAGSAVTQGGVSLKSVRAVDASHLELTLGWNGTAYYGDLQLEVRVPKEAYADGGEAALTAAAVLSGTVNRQEAVPVPGLVPADAFYKVQGAAADAGPDGTRKLTGFDAGDYAEYKIGAAQAGTYLAALRITFESGAAKGIVLKNGAGETLAEYTVPQLYNKNWVTVGSRITLPAGEQILRVYAQAGGFELGSLTLEPVTAQVMDEQGVLRVEAESYTGATVGVIQDNAASGTAPAFRNVGYMSAGNTLDYLVDVLEDGYYRVTYRYSTAQGGVSAAFTVGGQVLGTAQLPATGGWGTYKEASHVVSLRKGVQTITLLDQGDGFNLDWFELQPSDAPEQVVTDQAAVPAASLRAGTYYGSREAALSTVTEGAAVFYTLDGTVPTAAGTPYTGPIKVTGLTVIRAIAVKAGMKDSYVAPYTYVVEAGEQPPEQASAPAASPGPGSYTAPQQVVLTTATEGAVLYYTLDGSTPSAAAGTEYKHAITVPVGTTTVKAIAVKEGMADSPAVEFTYVITAPGNGGGNNGGGNNGGGNNGEGNNGGGSDDDSSGGGSQPGSGGGGTPGGGAGSKPAPADGGPPVLTTPQPALDAETGIASVTVPAAELEKALAGRSFVSVHVPQTAGAKTYGIVLPASVLTAGSEKHTLEVVTEVGRLTLPSGMLASAGGAQQVELRIGSADPSSLSASLRGQLGGRPVIELSLFADGEPLEWSNPDAKAAVSIPYKPDAEELAHPDWITVWHVDAAGAVTAVPSGRYDGESGRVTFATTHFSRFAVAYVTKAFGDLTAHAWAREAVETMAAKGVIEGTAEGTFTPSAPVTRADFLLLLVKALDLSAGFTGNFDDVDPSAYYYQAVGIAKKLGITEGREGKRFDPASPISRQEMMTLAERALKLAGRELPAGDESVLGGFADRADLSAYAAESTAALVKSGLITGDGSRLNPLGTATRAETAVLIHRLYQR</sequence>
<protein>
    <recommendedName>
        <fullName evidence="3">beta-glucosidase</fullName>
        <ecNumber evidence="3">3.2.1.21</ecNumber>
    </recommendedName>
</protein>
<dbReference type="Gene3D" id="2.60.40.1180">
    <property type="entry name" value="Golgi alpha-mannosidase II"/>
    <property type="match status" value="1"/>
</dbReference>
<evidence type="ECO:0000256" key="1">
    <source>
        <dbReference type="ARBA" id="ARBA00000448"/>
    </source>
</evidence>
<evidence type="ECO:0000256" key="4">
    <source>
        <dbReference type="ARBA" id="ARBA00022729"/>
    </source>
</evidence>
<feature type="compositionally biased region" description="Low complexity" evidence="7">
    <location>
        <begin position="2249"/>
        <end position="2259"/>
    </location>
</feature>
<dbReference type="Pfam" id="PF00933">
    <property type="entry name" value="Glyco_hydro_3"/>
    <property type="match status" value="1"/>
</dbReference>
<dbReference type="SUPFAM" id="SSF51011">
    <property type="entry name" value="Glycosyl hydrolase domain"/>
    <property type="match status" value="1"/>
</dbReference>
<evidence type="ECO:0000256" key="6">
    <source>
        <dbReference type="ARBA" id="ARBA00023295"/>
    </source>
</evidence>
<dbReference type="InterPro" id="IPR005084">
    <property type="entry name" value="CBM6"/>
</dbReference>
<dbReference type="InterPro" id="IPR017853">
    <property type="entry name" value="GH"/>
</dbReference>
<dbReference type="InterPro" id="IPR036962">
    <property type="entry name" value="Glyco_hydro_3_N_sf"/>
</dbReference>
<feature type="compositionally biased region" description="Gly residues" evidence="7">
    <location>
        <begin position="2204"/>
        <end position="2248"/>
    </location>
</feature>
<dbReference type="InterPro" id="IPR002772">
    <property type="entry name" value="Glyco_hydro_3_C"/>
</dbReference>
<keyword evidence="6" id="KW-0326">Glycosidase</keyword>
<keyword evidence="4" id="KW-0732">Signal</keyword>
<dbReference type="Gene3D" id="3.20.20.80">
    <property type="entry name" value="Glycosidases"/>
    <property type="match status" value="1"/>
</dbReference>
<feature type="region of interest" description="Disordered" evidence="7">
    <location>
        <begin position="2204"/>
        <end position="2266"/>
    </location>
</feature>
<dbReference type="CDD" id="cd04080">
    <property type="entry name" value="CBM6_cellulase-like"/>
    <property type="match status" value="2"/>
</dbReference>
<dbReference type="SUPFAM" id="SSF49785">
    <property type="entry name" value="Galactose-binding domain-like"/>
    <property type="match status" value="4"/>
</dbReference>
<dbReference type="Pfam" id="PF01915">
    <property type="entry name" value="Glyco_hydro_3_C"/>
    <property type="match status" value="1"/>
</dbReference>
<proteinExistence type="inferred from homology"/>
<dbReference type="HOGENOM" id="CLU_000724_0_0_9"/>
<dbReference type="GO" id="GO:0008422">
    <property type="term" value="F:beta-glucosidase activity"/>
    <property type="evidence" value="ECO:0007669"/>
    <property type="project" value="UniProtKB-EC"/>
</dbReference>
<dbReference type="Pfam" id="PF17189">
    <property type="entry name" value="Glyco_hydro_30C"/>
    <property type="match status" value="1"/>
</dbReference>
<dbReference type="PROSITE" id="PS51175">
    <property type="entry name" value="CBM6"/>
    <property type="match status" value="3"/>
</dbReference>
<keyword evidence="5" id="KW-0378">Hydrolase</keyword>
<dbReference type="SUPFAM" id="SSF51445">
    <property type="entry name" value="(Trans)glycosidases"/>
    <property type="match status" value="2"/>
</dbReference>
<dbReference type="InterPro" id="IPR033452">
    <property type="entry name" value="GH30_C"/>
</dbReference>
<comment type="catalytic activity">
    <reaction evidence="1">
        <text>Hydrolysis of terminal, non-reducing beta-D-glucosyl residues with release of beta-D-glucose.</text>
        <dbReference type="EC" id="3.2.1.21"/>
    </reaction>
</comment>
<dbReference type="Pfam" id="PF00395">
    <property type="entry name" value="SLH"/>
    <property type="match status" value="3"/>
</dbReference>
<dbReference type="InterPro" id="IPR036881">
    <property type="entry name" value="Glyco_hydro_3_C_sf"/>
</dbReference>
<dbReference type="PRINTS" id="PR00133">
    <property type="entry name" value="GLHYDRLASE3"/>
</dbReference>
<dbReference type="EMBL" id="CP002869">
    <property type="protein sequence ID" value="AEI42025.1"/>
    <property type="molecule type" value="Genomic_DNA"/>
</dbReference>
<dbReference type="GO" id="GO:0009251">
    <property type="term" value="P:glucan catabolic process"/>
    <property type="evidence" value="ECO:0007669"/>
    <property type="project" value="TreeGrafter"/>
</dbReference>
<reference evidence="10 11" key="2">
    <citation type="journal article" date="2013" name="Genome Announc.">
        <title>Genome Sequence of Growth-Improving Paenibacillus mucilaginosus Strain KNP414.</title>
        <authorList>
            <person name="Lu J.J."/>
            <person name="Wang J.F."/>
            <person name="Hu X.F."/>
        </authorList>
    </citation>
    <scope>NUCLEOTIDE SEQUENCE [LARGE SCALE GENOMIC DNA]</scope>
    <source>
        <strain evidence="10 11">KNP414</strain>
    </source>
</reference>
<organism evidence="10 11">
    <name type="scientific">Paenibacillus mucilaginosus (strain KNP414)</name>
    <dbReference type="NCBI Taxonomy" id="1036673"/>
    <lineage>
        <taxon>Bacteria</taxon>
        <taxon>Bacillati</taxon>
        <taxon>Bacillota</taxon>
        <taxon>Bacilli</taxon>
        <taxon>Bacillales</taxon>
        <taxon>Paenibacillaceae</taxon>
        <taxon>Paenibacillus</taxon>
    </lineage>
</organism>
<reference evidence="11" key="1">
    <citation type="submission" date="2011-06" db="EMBL/GenBank/DDBJ databases">
        <title>Complete genome sequence of Paenibacillus mucilaginosus KNP414.</title>
        <authorList>
            <person name="Wang J."/>
            <person name="Hu S."/>
            <person name="Hu X."/>
            <person name="Zhang B."/>
            <person name="Dong D."/>
            <person name="Zhang S."/>
            <person name="Zhao K."/>
            <person name="Wu D."/>
        </authorList>
    </citation>
    <scope>NUCLEOTIDE SEQUENCE [LARGE SCALE GENOMIC DNA]</scope>
    <source>
        <strain evidence="11">KNP414</strain>
    </source>
</reference>
<name>F8F8W3_PAEMK</name>
<evidence type="ECO:0000256" key="2">
    <source>
        <dbReference type="ARBA" id="ARBA00005336"/>
    </source>
</evidence>
<feature type="domain" description="CBM6" evidence="8">
    <location>
        <begin position="1892"/>
        <end position="2014"/>
    </location>
</feature>
<evidence type="ECO:0000259" key="8">
    <source>
        <dbReference type="PROSITE" id="PS51175"/>
    </source>
</evidence>
<evidence type="ECO:0000256" key="3">
    <source>
        <dbReference type="ARBA" id="ARBA00012744"/>
    </source>
</evidence>
<dbReference type="SMART" id="SM00606">
    <property type="entry name" value="CBD_IV"/>
    <property type="match status" value="4"/>
</dbReference>
<feature type="domain" description="CBM6" evidence="8">
    <location>
        <begin position="1420"/>
        <end position="1536"/>
    </location>
</feature>
<feature type="domain" description="SLH" evidence="9">
    <location>
        <begin position="2583"/>
        <end position="2637"/>
    </location>
</feature>
<dbReference type="InterPro" id="IPR008979">
    <property type="entry name" value="Galactose-bd-like_sf"/>
</dbReference>
<evidence type="ECO:0000313" key="11">
    <source>
        <dbReference type="Proteomes" id="UP000006620"/>
    </source>
</evidence>